<dbReference type="InterPro" id="IPR001810">
    <property type="entry name" value="F-box_dom"/>
</dbReference>
<dbReference type="PANTHER" id="PTHR31111:SF133">
    <property type="entry name" value="OS07G0196600 PROTEIN"/>
    <property type="match status" value="1"/>
</dbReference>
<reference evidence="3" key="3">
    <citation type="submission" date="2006-01" db="EMBL/GenBank/DDBJ databases">
        <authorList>
            <person name="Buell R."/>
        </authorList>
    </citation>
    <scope>NUCLEOTIDE SEQUENCE</scope>
</reference>
<sequence length="412" mass="45942">MPPDGVANIDELDPETPAPATDDDDRWGDVVLTDVLWEILRRLPQISGRRRLRLVCRRWRDVVDEVEPEVQRRRAKPLVFFKDGRYEPASAFLLHDVAGDCDVTSLSLFREEEEDDDGGDRDFFARYNNDDMVGSCNGLICLWFDRDPLYYGSIVVINPVTGESLHVPSLPTATRAGTISFGYHPTTGKYKIVHFPSNGGLVDDVTLGDSAAASSSSSSPSRHGRGGHGDGVVDVLTLGDDTAGGGGGARWRCRLPVSMAKEDACCQLTDVGGRLGVSIAIHRRNSIRIEVWILEGQRWSQWRTIQGLQPNQKIGRPYFAYGKFVLTNIYRKIFRERLNIGYQHLPCSLKAGSILSRAIEGTPVAKFKTEELRMFSYTETGEPLNIYKEEEDKKEEVEESSSSEEEEVAVNA</sequence>
<reference evidence="3" key="2">
    <citation type="submission" date="2005-04" db="EMBL/GenBank/DDBJ databases">
        <authorList>
            <person name="Buell C.R."/>
            <person name="Wing R.A."/>
            <person name="McCombie W.A."/>
            <person name="Ouyang S."/>
        </authorList>
    </citation>
    <scope>NUCLEOTIDE SEQUENCE</scope>
</reference>
<evidence type="ECO:0000313" key="3">
    <source>
        <dbReference type="EMBL" id="ABA98624.1"/>
    </source>
</evidence>
<feature type="compositionally biased region" description="Acidic residues" evidence="1">
    <location>
        <begin position="397"/>
        <end position="412"/>
    </location>
</feature>
<dbReference type="SUPFAM" id="SSF81383">
    <property type="entry name" value="F-box domain"/>
    <property type="match status" value="1"/>
</dbReference>
<name>Q2QQI0_ORYSJ</name>
<dbReference type="Pfam" id="PF00646">
    <property type="entry name" value="F-box"/>
    <property type="match status" value="1"/>
</dbReference>
<gene>
    <name evidence="3" type="ordered locus">LOC_Os12g30970</name>
</gene>
<dbReference type="PANTHER" id="PTHR31111">
    <property type="entry name" value="BNAA05G37150D PROTEIN-RELATED"/>
    <property type="match status" value="1"/>
</dbReference>
<protein>
    <submittedName>
        <fullName evidence="3">F-box domain containing protein</fullName>
    </submittedName>
</protein>
<dbReference type="Gene3D" id="1.20.1280.50">
    <property type="match status" value="1"/>
</dbReference>
<dbReference type="InterPro" id="IPR036047">
    <property type="entry name" value="F-box-like_dom_sf"/>
</dbReference>
<proteinExistence type="predicted"/>
<feature type="region of interest" description="Disordered" evidence="1">
    <location>
        <begin position="1"/>
        <end position="25"/>
    </location>
</feature>
<feature type="compositionally biased region" description="Basic and acidic residues" evidence="1">
    <location>
        <begin position="387"/>
        <end position="396"/>
    </location>
</feature>
<feature type="region of interest" description="Disordered" evidence="1">
    <location>
        <begin position="386"/>
        <end position="412"/>
    </location>
</feature>
<feature type="domain" description="F-box" evidence="2">
    <location>
        <begin position="34"/>
        <end position="67"/>
    </location>
</feature>
<dbReference type="AlphaFoldDB" id="Q2QQI0"/>
<reference evidence="3" key="1">
    <citation type="journal article" date="2005" name="BMC Biol.">
        <title>The sequence of rice chromosomes 11 and 12, rich in disease resistance genes and recent gene duplications.</title>
        <authorList>
            <consortium name="The rice chromosomes 11 and 12 sequencing consortia"/>
        </authorList>
    </citation>
    <scope>NUCLEOTIDE SEQUENCE [LARGE SCALE GENOMIC DNA]</scope>
</reference>
<organism evidence="3">
    <name type="scientific">Oryza sativa subsp. japonica</name>
    <name type="common">Rice</name>
    <dbReference type="NCBI Taxonomy" id="39947"/>
    <lineage>
        <taxon>Eukaryota</taxon>
        <taxon>Viridiplantae</taxon>
        <taxon>Streptophyta</taxon>
        <taxon>Embryophyta</taxon>
        <taxon>Tracheophyta</taxon>
        <taxon>Spermatophyta</taxon>
        <taxon>Magnoliopsida</taxon>
        <taxon>Liliopsida</taxon>
        <taxon>Poales</taxon>
        <taxon>Poaceae</taxon>
        <taxon>BOP clade</taxon>
        <taxon>Oryzoideae</taxon>
        <taxon>Oryzeae</taxon>
        <taxon>Oryzinae</taxon>
        <taxon>Oryza</taxon>
        <taxon>Oryza sativa</taxon>
    </lineage>
</organism>
<evidence type="ECO:0000256" key="1">
    <source>
        <dbReference type="SAM" id="MobiDB-lite"/>
    </source>
</evidence>
<dbReference type="EMBL" id="DP000011">
    <property type="protein sequence ID" value="ABA98624.1"/>
    <property type="molecule type" value="Genomic_DNA"/>
</dbReference>
<accession>Q2QQI0</accession>
<evidence type="ECO:0000259" key="2">
    <source>
        <dbReference type="Pfam" id="PF00646"/>
    </source>
</evidence>